<evidence type="ECO:0000256" key="1">
    <source>
        <dbReference type="SAM" id="Coils"/>
    </source>
</evidence>
<name>A0A168T635_ABSGL</name>
<dbReference type="EMBL" id="LT555132">
    <property type="protein sequence ID" value="SAM09532.1"/>
    <property type="molecule type" value="Genomic_DNA"/>
</dbReference>
<accession>A0A168T635</accession>
<feature type="region of interest" description="Disordered" evidence="2">
    <location>
        <begin position="397"/>
        <end position="421"/>
    </location>
</feature>
<sequence length="567" mass="64701">MSNSQTTPSSSNGLIDITNNDIIDLTDSPLDLNDMIKQTVHTIGIMAFLSREIEHGRSSIMSYKEKNPAIMNIVLTMFVLPSDNKVEILQRDIDENIRKFDEQQNLAVEGVRRIADRYRESFTTGLEDVRESIEDSMIKFGTTLSEDALHQITHSSAVLSEAVAKITSEQHKKITHDTDDIKSQLTHYDDKYSELNESVTKYTKTVDRLNSSSIHCVRVIANNNNRISAIQEKQDDMYTKFNKDLDALKERLAGFAPMLKKMEGDLTATFKKDMSTLSATLTDFQNRQNDDRKTLEQLKSANASIKQQVTDLFSTDPKHASKNTNWNNLKSQIDKHEILINELQRRVDLVVRNDKTLDDQDKWKSFSPTARLDKLENLVTQLSTKFNSIKQQLDLNKGASPPLQCGTKRSRDSALGSDDDDDKRKALEESIKLLDKKVSSLSEFVYQFHSTILDPSFPLKLESTIHHLEDCLKNHERFIAYLIDPMKLIKSDLPSLAVDLHKTPILATITQFVHDEVKKSDANKRLNDKAMTDYVKSYMDELAAKQVEPLKKKIKLLEQQLHDKASR</sequence>
<dbReference type="Proteomes" id="UP000078561">
    <property type="component" value="Unassembled WGS sequence"/>
</dbReference>
<dbReference type="OMA" id="CVRVIAN"/>
<keyword evidence="4" id="KW-1185">Reference proteome</keyword>
<evidence type="ECO:0000256" key="2">
    <source>
        <dbReference type="SAM" id="MobiDB-lite"/>
    </source>
</evidence>
<keyword evidence="1" id="KW-0175">Coiled coil</keyword>
<dbReference type="OrthoDB" id="2236709at2759"/>
<dbReference type="InParanoid" id="A0A168T635"/>
<dbReference type="AlphaFoldDB" id="A0A168T635"/>
<gene>
    <name evidence="3" type="primary">ABSGL_15226.1 scaffold 16253</name>
</gene>
<organism evidence="3">
    <name type="scientific">Absidia glauca</name>
    <name type="common">Pin mould</name>
    <dbReference type="NCBI Taxonomy" id="4829"/>
    <lineage>
        <taxon>Eukaryota</taxon>
        <taxon>Fungi</taxon>
        <taxon>Fungi incertae sedis</taxon>
        <taxon>Mucoromycota</taxon>
        <taxon>Mucoromycotina</taxon>
        <taxon>Mucoromycetes</taxon>
        <taxon>Mucorales</taxon>
        <taxon>Cunninghamellaceae</taxon>
        <taxon>Absidia</taxon>
    </lineage>
</organism>
<evidence type="ECO:0000313" key="3">
    <source>
        <dbReference type="EMBL" id="SAM09532.1"/>
    </source>
</evidence>
<proteinExistence type="predicted"/>
<dbReference type="STRING" id="4829.A0A168T635"/>
<dbReference type="Gene3D" id="1.10.287.1490">
    <property type="match status" value="1"/>
</dbReference>
<reference evidence="3" key="1">
    <citation type="submission" date="2016-04" db="EMBL/GenBank/DDBJ databases">
        <authorList>
            <person name="Evans L.H."/>
            <person name="Alamgir A."/>
            <person name="Owens N."/>
            <person name="Weber N.D."/>
            <person name="Virtaneva K."/>
            <person name="Barbian K."/>
            <person name="Babar A."/>
            <person name="Rosenke K."/>
        </authorList>
    </citation>
    <scope>NUCLEOTIDE SEQUENCE [LARGE SCALE GENOMIC DNA]</scope>
    <source>
        <strain evidence="3">CBS 101.48</strain>
    </source>
</reference>
<protein>
    <submittedName>
        <fullName evidence="3">Uncharacterized protein</fullName>
    </submittedName>
</protein>
<feature type="coiled-coil region" evidence="1">
    <location>
        <begin position="326"/>
        <end position="392"/>
    </location>
</feature>
<evidence type="ECO:0000313" key="4">
    <source>
        <dbReference type="Proteomes" id="UP000078561"/>
    </source>
</evidence>